<dbReference type="EMBL" id="KN838606">
    <property type="protein sequence ID" value="KIK01485.1"/>
    <property type="molecule type" value="Genomic_DNA"/>
</dbReference>
<protein>
    <submittedName>
        <fullName evidence="2">Unplaced genomic scaffold K443scaffold_71, whole genome shotgun sequence</fullName>
    </submittedName>
</protein>
<evidence type="ECO:0000313" key="3">
    <source>
        <dbReference type="Proteomes" id="UP000054477"/>
    </source>
</evidence>
<feature type="transmembrane region" description="Helical" evidence="1">
    <location>
        <begin position="132"/>
        <end position="155"/>
    </location>
</feature>
<keyword evidence="1" id="KW-0472">Membrane</keyword>
<keyword evidence="1" id="KW-1133">Transmembrane helix</keyword>
<dbReference type="OrthoDB" id="2916447at2759"/>
<name>A0A0C9WS19_9AGAR</name>
<reference evidence="2 3" key="1">
    <citation type="submission" date="2014-04" db="EMBL/GenBank/DDBJ databases">
        <authorList>
            <consortium name="DOE Joint Genome Institute"/>
            <person name="Kuo A."/>
            <person name="Kohler A."/>
            <person name="Nagy L.G."/>
            <person name="Floudas D."/>
            <person name="Copeland A."/>
            <person name="Barry K.W."/>
            <person name="Cichocki N."/>
            <person name="Veneault-Fourrey C."/>
            <person name="LaButti K."/>
            <person name="Lindquist E.A."/>
            <person name="Lipzen A."/>
            <person name="Lundell T."/>
            <person name="Morin E."/>
            <person name="Murat C."/>
            <person name="Sun H."/>
            <person name="Tunlid A."/>
            <person name="Henrissat B."/>
            <person name="Grigoriev I.V."/>
            <person name="Hibbett D.S."/>
            <person name="Martin F."/>
            <person name="Nordberg H.P."/>
            <person name="Cantor M.N."/>
            <person name="Hua S.X."/>
        </authorList>
    </citation>
    <scope>NUCLEOTIDE SEQUENCE [LARGE SCALE GENOMIC DNA]</scope>
    <source>
        <strain evidence="2 3">LaAM-08-1</strain>
    </source>
</reference>
<proteinExistence type="predicted"/>
<dbReference type="AlphaFoldDB" id="A0A0C9WS19"/>
<dbReference type="STRING" id="1095629.A0A0C9WS19"/>
<feature type="transmembrane region" description="Helical" evidence="1">
    <location>
        <begin position="428"/>
        <end position="453"/>
    </location>
</feature>
<sequence length="502" mass="55917">MPVQTLRIVDSDPEASLNPRAIWKHWKEKVLWDHRTYYGLVQYPPFYQDSVLNIMQRLVEPLLVLSGIIPIHWYSNQRNSNHALTKARSHLLILASLTVTLFVCQVLAFFLPSECINRRWGCNDEVKRNINLLLWLAIAISHIRLQAVASLYVVYNVARNPIKDPLLAELPSPISIEDEATFAWAGANVADGIEDDPVELEGQDETHFNDLSAGPMLALNLDELSLVWVEVEVILVNVDFTQNDNDLVVHHHEKTTKRSVHHDGALEQVSISSRPVCNDLLNIFLFLFHESLNMTSGGRSTIVIALKNVLKSLCEWRPYLGFAAFFAVFNLIFGIVTLSFLHPKKEPLVFGLICLAILLALGHFASVCFVFQRSKDYQSAADPSYADVGYSAGIAVLFAISALALIHELPKRCYSGPNEDLKDLGKNVCGMITAMGVSSCLAFLCMIVAAVMICMAARKAIELAKAPPPVFPSGTETSIMRWLDRSDPFVGVARSQHRQGSL</sequence>
<feature type="transmembrane region" description="Helical" evidence="1">
    <location>
        <begin position="348"/>
        <end position="372"/>
    </location>
</feature>
<reference evidence="3" key="2">
    <citation type="submission" date="2015-01" db="EMBL/GenBank/DDBJ databases">
        <title>Evolutionary Origins and Diversification of the Mycorrhizal Mutualists.</title>
        <authorList>
            <consortium name="DOE Joint Genome Institute"/>
            <consortium name="Mycorrhizal Genomics Consortium"/>
            <person name="Kohler A."/>
            <person name="Kuo A."/>
            <person name="Nagy L.G."/>
            <person name="Floudas D."/>
            <person name="Copeland A."/>
            <person name="Barry K.W."/>
            <person name="Cichocki N."/>
            <person name="Veneault-Fourrey C."/>
            <person name="LaButti K."/>
            <person name="Lindquist E.A."/>
            <person name="Lipzen A."/>
            <person name="Lundell T."/>
            <person name="Morin E."/>
            <person name="Murat C."/>
            <person name="Riley R."/>
            <person name="Ohm R."/>
            <person name="Sun H."/>
            <person name="Tunlid A."/>
            <person name="Henrissat B."/>
            <person name="Grigoriev I.V."/>
            <person name="Hibbett D.S."/>
            <person name="Martin F."/>
        </authorList>
    </citation>
    <scope>NUCLEOTIDE SEQUENCE [LARGE SCALE GENOMIC DNA]</scope>
    <source>
        <strain evidence="3">LaAM-08-1</strain>
    </source>
</reference>
<dbReference type="HOGENOM" id="CLU_521815_0_0_1"/>
<feature type="transmembrane region" description="Helical" evidence="1">
    <location>
        <begin position="319"/>
        <end position="341"/>
    </location>
</feature>
<keyword evidence="1" id="KW-0812">Transmembrane</keyword>
<organism evidence="2 3">
    <name type="scientific">Laccaria amethystina LaAM-08-1</name>
    <dbReference type="NCBI Taxonomy" id="1095629"/>
    <lineage>
        <taxon>Eukaryota</taxon>
        <taxon>Fungi</taxon>
        <taxon>Dikarya</taxon>
        <taxon>Basidiomycota</taxon>
        <taxon>Agaricomycotina</taxon>
        <taxon>Agaricomycetes</taxon>
        <taxon>Agaricomycetidae</taxon>
        <taxon>Agaricales</taxon>
        <taxon>Agaricineae</taxon>
        <taxon>Hydnangiaceae</taxon>
        <taxon>Laccaria</taxon>
    </lineage>
</organism>
<keyword evidence="3" id="KW-1185">Reference proteome</keyword>
<accession>A0A0C9WS19</accession>
<evidence type="ECO:0000313" key="2">
    <source>
        <dbReference type="EMBL" id="KIK01485.1"/>
    </source>
</evidence>
<gene>
    <name evidence="2" type="ORF">K443DRAFT_122353</name>
</gene>
<feature type="transmembrane region" description="Helical" evidence="1">
    <location>
        <begin position="87"/>
        <end position="111"/>
    </location>
</feature>
<dbReference type="Proteomes" id="UP000054477">
    <property type="component" value="Unassembled WGS sequence"/>
</dbReference>
<evidence type="ECO:0000256" key="1">
    <source>
        <dbReference type="SAM" id="Phobius"/>
    </source>
</evidence>
<feature type="transmembrane region" description="Helical" evidence="1">
    <location>
        <begin position="388"/>
        <end position="407"/>
    </location>
</feature>